<reference evidence="2 3" key="1">
    <citation type="submission" date="2018-10" db="EMBL/GenBank/DDBJ databases">
        <title>Phylogenomics of Brevibacillus.</title>
        <authorList>
            <person name="Dunlap C."/>
        </authorList>
    </citation>
    <scope>NUCLEOTIDE SEQUENCE [LARGE SCALE GENOMIC DNA]</scope>
    <source>
        <strain evidence="2 3">JCM 15774</strain>
    </source>
</reference>
<accession>A0A3M8D7U2</accession>
<dbReference type="Proteomes" id="UP000269573">
    <property type="component" value="Unassembled WGS sequence"/>
</dbReference>
<evidence type="ECO:0000313" key="3">
    <source>
        <dbReference type="Proteomes" id="UP000269573"/>
    </source>
</evidence>
<protein>
    <submittedName>
        <fullName evidence="2">Uncharacterized protein</fullName>
    </submittedName>
</protein>
<dbReference type="EMBL" id="RHHU01000010">
    <property type="protein sequence ID" value="RNB84136.1"/>
    <property type="molecule type" value="Genomic_DNA"/>
</dbReference>
<proteinExistence type="predicted"/>
<gene>
    <name evidence="2" type="ORF">EDM59_16660</name>
</gene>
<evidence type="ECO:0000256" key="1">
    <source>
        <dbReference type="SAM" id="MobiDB-lite"/>
    </source>
</evidence>
<feature type="region of interest" description="Disordered" evidence="1">
    <location>
        <begin position="67"/>
        <end position="88"/>
    </location>
</feature>
<organism evidence="2 3">
    <name type="scientific">Brevibacillus nitrificans</name>
    <dbReference type="NCBI Taxonomy" id="651560"/>
    <lineage>
        <taxon>Bacteria</taxon>
        <taxon>Bacillati</taxon>
        <taxon>Bacillota</taxon>
        <taxon>Bacilli</taxon>
        <taxon>Bacillales</taxon>
        <taxon>Paenibacillaceae</taxon>
        <taxon>Brevibacillus</taxon>
    </lineage>
</organism>
<dbReference type="AlphaFoldDB" id="A0A3M8D7U2"/>
<name>A0A3M8D7U2_9BACL</name>
<evidence type="ECO:0000313" key="2">
    <source>
        <dbReference type="EMBL" id="RNB84136.1"/>
    </source>
</evidence>
<comment type="caution">
    <text evidence="2">The sequence shown here is derived from an EMBL/GenBank/DDBJ whole genome shotgun (WGS) entry which is preliminary data.</text>
</comment>
<keyword evidence="3" id="KW-1185">Reference proteome</keyword>
<sequence length="88" mass="9448">MFEPVQRAKRGVSWGASVQAIWRTNHMDNNDAKGRGERGCSNIAVSMTMRITITAQKIVSRTIGATAATKGQNRGMPTNAAAGKSRSQ</sequence>